<dbReference type="RefSeq" id="XP_056523407.1">
    <property type="nucleotide sequence ID" value="XM_056664350.1"/>
</dbReference>
<keyword evidence="7" id="KW-0067">ATP-binding</keyword>
<keyword evidence="11" id="KW-1185">Reference proteome</keyword>
<dbReference type="InterPro" id="IPR050117">
    <property type="entry name" value="MAPK"/>
</dbReference>
<keyword evidence="4" id="KW-0808">Transferase</keyword>
<name>A0A9W9H5E8_9EURO</name>
<dbReference type="SUPFAM" id="SSF56112">
    <property type="entry name" value="Protein kinase-like (PK-like)"/>
    <property type="match status" value="1"/>
</dbReference>
<dbReference type="Gene3D" id="3.30.200.20">
    <property type="entry name" value="Phosphorylase Kinase, domain 1"/>
    <property type="match status" value="1"/>
</dbReference>
<dbReference type="PROSITE" id="PS50011">
    <property type="entry name" value="PROTEIN_KINASE_DOM"/>
    <property type="match status" value="1"/>
</dbReference>
<dbReference type="FunFam" id="1.10.510.10:FF:000049">
    <property type="entry name" value="Mitogen-activated protein kinase"/>
    <property type="match status" value="1"/>
</dbReference>
<organism evidence="10 11">
    <name type="scientific">Penicillium bovifimosum</name>
    <dbReference type="NCBI Taxonomy" id="126998"/>
    <lineage>
        <taxon>Eukaryota</taxon>
        <taxon>Fungi</taxon>
        <taxon>Dikarya</taxon>
        <taxon>Ascomycota</taxon>
        <taxon>Pezizomycotina</taxon>
        <taxon>Eurotiomycetes</taxon>
        <taxon>Eurotiomycetidae</taxon>
        <taxon>Eurotiales</taxon>
        <taxon>Aspergillaceae</taxon>
        <taxon>Penicillium</taxon>
    </lineage>
</organism>
<feature type="domain" description="Protein kinase" evidence="9">
    <location>
        <begin position="20"/>
        <end position="302"/>
    </location>
</feature>
<dbReference type="GO" id="GO:0004707">
    <property type="term" value="F:MAP kinase activity"/>
    <property type="evidence" value="ECO:0007669"/>
    <property type="project" value="UniProtKB-EC"/>
</dbReference>
<evidence type="ECO:0000256" key="6">
    <source>
        <dbReference type="ARBA" id="ARBA00022777"/>
    </source>
</evidence>
<dbReference type="InterPro" id="IPR011009">
    <property type="entry name" value="Kinase-like_dom_sf"/>
</dbReference>
<dbReference type="GeneID" id="81403520"/>
<accession>A0A9W9H5E8</accession>
<comment type="cofactor">
    <cofactor evidence="1">
        <name>Mg(2+)</name>
        <dbReference type="ChEBI" id="CHEBI:18420"/>
    </cofactor>
</comment>
<evidence type="ECO:0000256" key="4">
    <source>
        <dbReference type="ARBA" id="ARBA00022679"/>
    </source>
</evidence>
<gene>
    <name evidence="10" type="ORF">N7515_003606</name>
</gene>
<evidence type="ECO:0000313" key="11">
    <source>
        <dbReference type="Proteomes" id="UP001149079"/>
    </source>
</evidence>
<dbReference type="Gene3D" id="1.10.510.10">
    <property type="entry name" value="Transferase(Phosphotransferase) domain 1"/>
    <property type="match status" value="1"/>
</dbReference>
<comment type="caution">
    <text evidence="10">The sequence shown here is derived from an EMBL/GenBank/DDBJ whole genome shotgun (WGS) entry which is preliminary data.</text>
</comment>
<evidence type="ECO:0000256" key="1">
    <source>
        <dbReference type="ARBA" id="ARBA00001946"/>
    </source>
</evidence>
<protein>
    <recommendedName>
        <fullName evidence="2">mitogen-activated protein kinase</fullName>
        <ecNumber evidence="2">2.7.11.24</ecNumber>
    </recommendedName>
</protein>
<reference evidence="10" key="1">
    <citation type="submission" date="2022-11" db="EMBL/GenBank/DDBJ databases">
        <authorList>
            <person name="Petersen C."/>
        </authorList>
    </citation>
    <scope>NUCLEOTIDE SEQUENCE</scope>
    <source>
        <strain evidence="10">IBT 22155</strain>
    </source>
</reference>
<keyword evidence="5" id="KW-0547">Nucleotide-binding</keyword>
<evidence type="ECO:0000256" key="2">
    <source>
        <dbReference type="ARBA" id="ARBA00012411"/>
    </source>
</evidence>
<evidence type="ECO:0000256" key="8">
    <source>
        <dbReference type="ARBA" id="ARBA00061056"/>
    </source>
</evidence>
<reference evidence="10" key="2">
    <citation type="journal article" date="2023" name="IMA Fungus">
        <title>Comparative genomic study of the Penicillium genus elucidates a diverse pangenome and 15 lateral gene transfer events.</title>
        <authorList>
            <person name="Petersen C."/>
            <person name="Sorensen T."/>
            <person name="Nielsen M.R."/>
            <person name="Sondergaard T.E."/>
            <person name="Sorensen J.L."/>
            <person name="Fitzpatrick D.A."/>
            <person name="Frisvad J.C."/>
            <person name="Nielsen K.L."/>
        </authorList>
    </citation>
    <scope>NUCLEOTIDE SEQUENCE</scope>
    <source>
        <strain evidence="10">IBT 22155</strain>
    </source>
</reference>
<dbReference type="EMBL" id="JAPQKL010000003">
    <property type="protein sequence ID" value="KAJ5138758.1"/>
    <property type="molecule type" value="Genomic_DNA"/>
</dbReference>
<sequence length="365" mass="41525">MVHFVRSDVLGGKFETPNRYSAPETLKIGVSGIVCSSWDQIGQQYVAVKKIIQPFNTPATAQHIYREIKLLRHLKHENVIRPLDIFISPREDIYLVTELMQTDLRELLDSKSLSHEFVQFFLYQLMRGLKYIHSAGVVHRDLEPKNILINENCDLKICDFGLARVREPQMTGYLSTISSRLYRAPEIMLLCQTYGEKVDIWSAGCIFAEMLLGKPLFPGKDSFEQFSAITKLLGTPSEETLVKMTSQSTRGVLDTLPQHDGLGLSSTFPNIDPSALQLLEKMLVFDPDHRISAAEALTSPYLASYHDPTDEPVAEEQFDWTLNGSFCSDDVWKQKLYAEVLEYHKKAEINESVKKWTQTSSTVQK</sequence>
<comment type="similarity">
    <text evidence="8">Belongs to the protein kinase superfamily. Ser/Thr protein kinase family. MAP kinase subfamily.</text>
</comment>
<dbReference type="InterPro" id="IPR000719">
    <property type="entry name" value="Prot_kinase_dom"/>
</dbReference>
<dbReference type="OrthoDB" id="192887at2759"/>
<keyword evidence="3" id="KW-0723">Serine/threonine-protein kinase</keyword>
<dbReference type="GO" id="GO:0005524">
    <property type="term" value="F:ATP binding"/>
    <property type="evidence" value="ECO:0007669"/>
    <property type="project" value="UniProtKB-KW"/>
</dbReference>
<proteinExistence type="inferred from homology"/>
<dbReference type="Proteomes" id="UP001149079">
    <property type="component" value="Unassembled WGS sequence"/>
</dbReference>
<dbReference type="PANTHER" id="PTHR24055">
    <property type="entry name" value="MITOGEN-ACTIVATED PROTEIN KINASE"/>
    <property type="match status" value="1"/>
</dbReference>
<evidence type="ECO:0000256" key="7">
    <source>
        <dbReference type="ARBA" id="ARBA00022840"/>
    </source>
</evidence>
<keyword evidence="6" id="KW-0418">Kinase</keyword>
<evidence type="ECO:0000256" key="5">
    <source>
        <dbReference type="ARBA" id="ARBA00022741"/>
    </source>
</evidence>
<dbReference type="Pfam" id="PF00069">
    <property type="entry name" value="Pkinase"/>
    <property type="match status" value="1"/>
</dbReference>
<evidence type="ECO:0000259" key="9">
    <source>
        <dbReference type="PROSITE" id="PS50011"/>
    </source>
</evidence>
<dbReference type="EC" id="2.7.11.24" evidence="2"/>
<evidence type="ECO:0000313" key="10">
    <source>
        <dbReference type="EMBL" id="KAJ5138758.1"/>
    </source>
</evidence>
<dbReference type="AlphaFoldDB" id="A0A9W9H5E8"/>
<evidence type="ECO:0000256" key="3">
    <source>
        <dbReference type="ARBA" id="ARBA00022527"/>
    </source>
</evidence>